<keyword evidence="3" id="KW-1185">Reference proteome</keyword>
<organism evidence="2 3">
    <name type="scientific">Glossina brevipalpis</name>
    <dbReference type="NCBI Taxonomy" id="37001"/>
    <lineage>
        <taxon>Eukaryota</taxon>
        <taxon>Metazoa</taxon>
        <taxon>Ecdysozoa</taxon>
        <taxon>Arthropoda</taxon>
        <taxon>Hexapoda</taxon>
        <taxon>Insecta</taxon>
        <taxon>Pterygota</taxon>
        <taxon>Neoptera</taxon>
        <taxon>Endopterygota</taxon>
        <taxon>Diptera</taxon>
        <taxon>Brachycera</taxon>
        <taxon>Muscomorpha</taxon>
        <taxon>Hippoboscoidea</taxon>
        <taxon>Glossinidae</taxon>
        <taxon>Glossina</taxon>
    </lineage>
</organism>
<reference evidence="3" key="1">
    <citation type="submission" date="2014-03" db="EMBL/GenBank/DDBJ databases">
        <authorList>
            <person name="Aksoy S."/>
            <person name="Warren W."/>
            <person name="Wilson R.K."/>
        </authorList>
    </citation>
    <scope>NUCLEOTIDE SEQUENCE [LARGE SCALE GENOMIC DNA]</scope>
    <source>
        <strain evidence="3">IAEA</strain>
    </source>
</reference>
<feature type="compositionally biased region" description="Basic residues" evidence="1">
    <location>
        <begin position="52"/>
        <end position="67"/>
    </location>
</feature>
<dbReference type="Proteomes" id="UP000091820">
    <property type="component" value="Unassembled WGS sequence"/>
</dbReference>
<accession>A0A1A9W3D9</accession>
<name>A0A1A9W3D9_9MUSC</name>
<feature type="region of interest" description="Disordered" evidence="1">
    <location>
        <begin position="30"/>
        <end position="70"/>
    </location>
</feature>
<dbReference type="AlphaFoldDB" id="A0A1A9W3D9"/>
<evidence type="ECO:0000256" key="1">
    <source>
        <dbReference type="SAM" id="MobiDB-lite"/>
    </source>
</evidence>
<proteinExistence type="predicted"/>
<reference evidence="2" key="2">
    <citation type="submission" date="2020-05" db="UniProtKB">
        <authorList>
            <consortium name="EnsemblMetazoa"/>
        </authorList>
    </citation>
    <scope>IDENTIFICATION</scope>
    <source>
        <strain evidence="2">IAEA</strain>
    </source>
</reference>
<evidence type="ECO:0000313" key="3">
    <source>
        <dbReference type="Proteomes" id="UP000091820"/>
    </source>
</evidence>
<protein>
    <submittedName>
        <fullName evidence="2">Uncharacterized protein</fullName>
    </submittedName>
</protein>
<sequence>MATVKIELGNGECNKIANCNKINQVESNHEYKQERIEDSSELNNKNEEKPNTSHKTRSISKAKRKRPGLNQYHKQTLLQHMINNGCDAENLLSVISNFKVPKEEILKQLNISVKEAEDHVYQQCDSLSFQNINAWLEYLKKINAPKHCHYESGVMLNAIANNENHPSPAELNGIDLKSIYTFLSNAFFGLPQPQLDSTSCAFLIEEFESLINEANTEQGDKDTCDLRDELQTSLSTINPDDLMSSLNPLNLHSDIGKL</sequence>
<dbReference type="VEuPathDB" id="VectorBase:GBRI004996"/>
<feature type="compositionally biased region" description="Basic and acidic residues" evidence="1">
    <location>
        <begin position="30"/>
        <end position="51"/>
    </location>
</feature>
<evidence type="ECO:0000313" key="2">
    <source>
        <dbReference type="EnsemblMetazoa" id="GBRI004996-PA"/>
    </source>
</evidence>
<dbReference type="EnsemblMetazoa" id="GBRI004996-RA">
    <property type="protein sequence ID" value="GBRI004996-PA"/>
    <property type="gene ID" value="GBRI004996"/>
</dbReference>